<dbReference type="InterPro" id="IPR051807">
    <property type="entry name" value="Sec-metab_biosynth-assoc"/>
</dbReference>
<dbReference type="Gene3D" id="3.30.70.1060">
    <property type="entry name" value="Dimeric alpha+beta barrel"/>
    <property type="match status" value="1"/>
</dbReference>
<dbReference type="RefSeq" id="WP_425307427.1">
    <property type="nucleotide sequence ID" value="NZ_CP154795.1"/>
</dbReference>
<evidence type="ECO:0000256" key="1">
    <source>
        <dbReference type="ARBA" id="ARBA00007689"/>
    </source>
</evidence>
<feature type="domain" description="YCII-related" evidence="2">
    <location>
        <begin position="1"/>
        <end position="86"/>
    </location>
</feature>
<dbReference type="Proteomes" id="UP001442841">
    <property type="component" value="Chromosome"/>
</dbReference>
<gene>
    <name evidence="3" type="ORF">AADG42_01250</name>
</gene>
<organism evidence="3 4">
    <name type="scientific">Ammonicoccus fulvus</name>
    <dbReference type="NCBI Taxonomy" id="3138240"/>
    <lineage>
        <taxon>Bacteria</taxon>
        <taxon>Bacillati</taxon>
        <taxon>Actinomycetota</taxon>
        <taxon>Actinomycetes</taxon>
        <taxon>Propionibacteriales</taxon>
        <taxon>Propionibacteriaceae</taxon>
        <taxon>Ammonicoccus</taxon>
    </lineage>
</organism>
<comment type="similarity">
    <text evidence="1">Belongs to the YciI family.</text>
</comment>
<protein>
    <submittedName>
        <fullName evidence="3">YciI family protein</fullName>
    </submittedName>
</protein>
<dbReference type="Pfam" id="PF03795">
    <property type="entry name" value="YCII"/>
    <property type="match status" value="1"/>
</dbReference>
<reference evidence="3 4" key="1">
    <citation type="submission" date="2024-04" db="EMBL/GenBank/DDBJ databases">
        <title>Isolation of an actinomycete strain from pig manure.</title>
        <authorList>
            <person name="Gong T."/>
            <person name="Yu Z."/>
            <person name="An M."/>
            <person name="Wei C."/>
            <person name="Yang W."/>
            <person name="Liu L."/>
        </authorList>
    </citation>
    <scope>NUCLEOTIDE SEQUENCE [LARGE SCALE GENOMIC DNA]</scope>
    <source>
        <strain evidence="3 4">ZF39</strain>
    </source>
</reference>
<evidence type="ECO:0000313" key="4">
    <source>
        <dbReference type="Proteomes" id="UP001442841"/>
    </source>
</evidence>
<dbReference type="InterPro" id="IPR005545">
    <property type="entry name" value="YCII"/>
</dbReference>
<evidence type="ECO:0000259" key="2">
    <source>
        <dbReference type="Pfam" id="PF03795"/>
    </source>
</evidence>
<dbReference type="InterPro" id="IPR011008">
    <property type="entry name" value="Dimeric_a/b-barrel"/>
</dbReference>
<keyword evidence="4" id="KW-1185">Reference proteome</keyword>
<dbReference type="SUPFAM" id="SSF54909">
    <property type="entry name" value="Dimeric alpha+beta barrel"/>
    <property type="match status" value="1"/>
</dbReference>
<evidence type="ECO:0000313" key="3">
    <source>
        <dbReference type="EMBL" id="XAN05991.1"/>
    </source>
</evidence>
<dbReference type="EMBL" id="CP154795">
    <property type="protein sequence ID" value="XAN05991.1"/>
    <property type="molecule type" value="Genomic_DNA"/>
</dbReference>
<dbReference type="PANTHER" id="PTHR33606">
    <property type="entry name" value="PROTEIN YCII"/>
    <property type="match status" value="1"/>
</dbReference>
<dbReference type="PANTHER" id="PTHR33606:SF3">
    <property type="entry name" value="PROTEIN YCII"/>
    <property type="match status" value="1"/>
</dbReference>
<accession>A0ABZ3FMW6</accession>
<sequence length="96" mass="10701">MAYFAVSYDFVDDKDRFDELRPAHQAHLRAGTPQCEVVAGGRLLDGPAGALVIVRADSVEHVAQFLDTDPFDRAGLVTGRTIREWTIRLGTWVEED</sequence>
<name>A0ABZ3FMW6_9ACTN</name>
<proteinExistence type="inferred from homology"/>